<dbReference type="InterPro" id="IPR051311">
    <property type="entry name" value="DedA_domain"/>
</dbReference>
<name>A0ABQ6J8H6_9GAMM</name>
<dbReference type="PANTHER" id="PTHR42709">
    <property type="entry name" value="ALKALINE PHOSPHATASE LIKE PROTEIN"/>
    <property type="match status" value="1"/>
</dbReference>
<sequence>MLLLEYRIHCSYLVLSESAQTGMKLYSQGYPDVKFRRYDEPLFCESFRDYSEVMPEALQHIITELTPWLQEYGYFLLFVAIAVEGFGIPAPGQSLLIVASLLAATGQMSLPLVLIVAACGALSGNSLGYFIGWRFGDVLLKKGWIKPQLEDKIHSVISQYGIAALVLSRFVEGLKQFMFIGCGLAKMPLKQFIIGNSLATSIWVTLFGLGPVLIRDEITPILAFYHQHKYPTWAIISLLLAALLVFIWRKWQLKKTQ</sequence>
<dbReference type="EMBL" id="BSUY01000001">
    <property type="protein sequence ID" value="GMA83555.1"/>
    <property type="molecule type" value="Genomic_DNA"/>
</dbReference>
<dbReference type="Pfam" id="PF09335">
    <property type="entry name" value="VTT_dom"/>
    <property type="match status" value="1"/>
</dbReference>
<dbReference type="Proteomes" id="UP001157046">
    <property type="component" value="Unassembled WGS sequence"/>
</dbReference>
<reference evidence="4" key="1">
    <citation type="journal article" date="2019" name="Int. J. Syst. Evol. Microbiol.">
        <title>The Global Catalogue of Microorganisms (GCM) 10K type strain sequencing project: providing services to taxonomists for standard genome sequencing and annotation.</title>
        <authorList>
            <consortium name="The Broad Institute Genomics Platform"/>
            <consortium name="The Broad Institute Genome Sequencing Center for Infectious Disease"/>
            <person name="Wu L."/>
            <person name="Ma J."/>
        </authorList>
    </citation>
    <scope>NUCLEOTIDE SEQUENCE [LARGE SCALE GENOMIC DNA]</scope>
    <source>
        <strain evidence="4">NBRC 102030</strain>
    </source>
</reference>
<feature type="transmembrane region" description="Helical" evidence="1">
    <location>
        <begin position="110"/>
        <end position="133"/>
    </location>
</feature>
<feature type="transmembrane region" description="Helical" evidence="1">
    <location>
        <begin position="74"/>
        <end position="98"/>
    </location>
</feature>
<protein>
    <submittedName>
        <fullName evidence="3">DedA family protein</fullName>
    </submittedName>
</protein>
<evidence type="ECO:0000259" key="2">
    <source>
        <dbReference type="Pfam" id="PF09335"/>
    </source>
</evidence>
<evidence type="ECO:0000256" key="1">
    <source>
        <dbReference type="SAM" id="Phobius"/>
    </source>
</evidence>
<evidence type="ECO:0000313" key="3">
    <source>
        <dbReference type="EMBL" id="GMA83555.1"/>
    </source>
</evidence>
<accession>A0ABQ6J8H6</accession>
<keyword evidence="1" id="KW-0472">Membrane</keyword>
<evidence type="ECO:0000313" key="4">
    <source>
        <dbReference type="Proteomes" id="UP001157046"/>
    </source>
</evidence>
<gene>
    <name evidence="3" type="ORF">GCM10025855_30880</name>
</gene>
<feature type="domain" description="VTT" evidence="2">
    <location>
        <begin position="93"/>
        <end position="207"/>
    </location>
</feature>
<keyword evidence="4" id="KW-1185">Reference proteome</keyword>
<keyword evidence="1" id="KW-1133">Transmembrane helix</keyword>
<dbReference type="PANTHER" id="PTHR42709:SF2">
    <property type="entry name" value="INNER MEMBRANE PROTEIN YOHD"/>
    <property type="match status" value="1"/>
</dbReference>
<comment type="caution">
    <text evidence="3">The sequence shown here is derived from an EMBL/GenBank/DDBJ whole genome shotgun (WGS) entry which is preliminary data.</text>
</comment>
<feature type="transmembrane region" description="Helical" evidence="1">
    <location>
        <begin position="230"/>
        <end position="248"/>
    </location>
</feature>
<feature type="transmembrane region" description="Helical" evidence="1">
    <location>
        <begin position="192"/>
        <end position="210"/>
    </location>
</feature>
<proteinExistence type="predicted"/>
<keyword evidence="1" id="KW-0812">Transmembrane</keyword>
<dbReference type="InterPro" id="IPR032816">
    <property type="entry name" value="VTT_dom"/>
</dbReference>
<organism evidence="3 4">
    <name type="scientific">Shewanella glacialipiscicola</name>
    <dbReference type="NCBI Taxonomy" id="614069"/>
    <lineage>
        <taxon>Bacteria</taxon>
        <taxon>Pseudomonadati</taxon>
        <taxon>Pseudomonadota</taxon>
        <taxon>Gammaproteobacteria</taxon>
        <taxon>Alteromonadales</taxon>
        <taxon>Shewanellaceae</taxon>
        <taxon>Shewanella</taxon>
    </lineage>
</organism>